<dbReference type="GO" id="GO:0005524">
    <property type="term" value="F:ATP binding"/>
    <property type="evidence" value="ECO:0007669"/>
    <property type="project" value="UniProtKB-KW"/>
</dbReference>
<accession>A0A1G6LS06</accession>
<evidence type="ECO:0000256" key="3">
    <source>
        <dbReference type="ARBA" id="ARBA00022741"/>
    </source>
</evidence>
<keyword evidence="7" id="KW-1185">Reference proteome</keyword>
<evidence type="ECO:0000259" key="5">
    <source>
        <dbReference type="PROSITE" id="PS50893"/>
    </source>
</evidence>
<comment type="similarity">
    <text evidence="1">Belongs to the ABC transporter superfamily.</text>
</comment>
<dbReference type="InterPro" id="IPR050319">
    <property type="entry name" value="ABC_transp_ATP-bind"/>
</dbReference>
<name>A0A1G6LS06_9FIRM</name>
<dbReference type="PROSITE" id="PS00211">
    <property type="entry name" value="ABC_TRANSPORTER_1"/>
    <property type="match status" value="1"/>
</dbReference>
<dbReference type="RefSeq" id="WP_093730336.1">
    <property type="nucleotide sequence ID" value="NZ_FMYW01000008.1"/>
</dbReference>
<gene>
    <name evidence="6" type="ORF">SAMN04487864_1086</name>
</gene>
<dbReference type="AlphaFoldDB" id="A0A1G6LS06"/>
<dbReference type="GO" id="GO:0016887">
    <property type="term" value="F:ATP hydrolysis activity"/>
    <property type="evidence" value="ECO:0007669"/>
    <property type="project" value="InterPro"/>
</dbReference>
<dbReference type="InterPro" id="IPR017871">
    <property type="entry name" value="ABC_transporter-like_CS"/>
</dbReference>
<proteinExistence type="inferred from homology"/>
<dbReference type="EMBL" id="FMYW01000008">
    <property type="protein sequence ID" value="SDC46078.1"/>
    <property type="molecule type" value="Genomic_DNA"/>
</dbReference>
<dbReference type="PANTHER" id="PTHR43776:SF7">
    <property type="entry name" value="D,D-DIPEPTIDE TRANSPORT ATP-BINDING PROTEIN DDPF-RELATED"/>
    <property type="match status" value="1"/>
</dbReference>
<evidence type="ECO:0000313" key="6">
    <source>
        <dbReference type="EMBL" id="SDC46078.1"/>
    </source>
</evidence>
<keyword evidence="2" id="KW-0813">Transport</keyword>
<keyword evidence="3" id="KW-0547">Nucleotide-binding</keyword>
<keyword evidence="4 6" id="KW-0067">ATP-binding</keyword>
<dbReference type="SUPFAM" id="SSF52540">
    <property type="entry name" value="P-loop containing nucleoside triphosphate hydrolases"/>
    <property type="match status" value="1"/>
</dbReference>
<dbReference type="Proteomes" id="UP000198943">
    <property type="component" value="Unassembled WGS sequence"/>
</dbReference>
<sequence length="260" mass="29367">MNDNILLETRELRQIYGKGRDRLEALKGVSVKVHSGESIGIIGLSGCGKSTLLRILAGLETPASGTVQFRGQTLDFDSRKSLRDYHRKVQMVFQNPMSTFSPYMTIQTYLLESLRSFGGLEGDGREQAVALLKHVELDETFLDRLPHQLSGGQLQRVVIARALALNPEVILLDEPTSALDILTQRAILELLSQIAKERNMSLIFVGHNSSVVRLLSHRVYVMETGRIVEELFSETMLQDAKEPYTRQFFPENLKKVVYNY</sequence>
<dbReference type="InterPro" id="IPR003593">
    <property type="entry name" value="AAA+_ATPase"/>
</dbReference>
<dbReference type="CDD" id="cd03257">
    <property type="entry name" value="ABC_NikE_OppD_transporters"/>
    <property type="match status" value="1"/>
</dbReference>
<protein>
    <submittedName>
        <fullName evidence="6">Peptide/nickel transport system ATP-binding protein</fullName>
    </submittedName>
</protein>
<evidence type="ECO:0000256" key="1">
    <source>
        <dbReference type="ARBA" id="ARBA00005417"/>
    </source>
</evidence>
<evidence type="ECO:0000313" key="7">
    <source>
        <dbReference type="Proteomes" id="UP000198943"/>
    </source>
</evidence>
<reference evidence="7" key="1">
    <citation type="submission" date="2016-10" db="EMBL/GenBank/DDBJ databases">
        <authorList>
            <person name="Varghese N."/>
            <person name="Submissions S."/>
        </authorList>
    </citation>
    <scope>NUCLEOTIDE SEQUENCE [LARGE SCALE GENOMIC DNA]</scope>
    <source>
        <strain evidence="7">DSM 11005</strain>
    </source>
</reference>
<evidence type="ECO:0000256" key="2">
    <source>
        <dbReference type="ARBA" id="ARBA00022448"/>
    </source>
</evidence>
<dbReference type="GO" id="GO:0055085">
    <property type="term" value="P:transmembrane transport"/>
    <property type="evidence" value="ECO:0007669"/>
    <property type="project" value="UniProtKB-ARBA"/>
</dbReference>
<dbReference type="Pfam" id="PF00005">
    <property type="entry name" value="ABC_tran"/>
    <property type="match status" value="1"/>
</dbReference>
<dbReference type="InterPro" id="IPR027417">
    <property type="entry name" value="P-loop_NTPase"/>
</dbReference>
<organism evidence="6 7">
    <name type="scientific">Succiniclasticum ruminis</name>
    <dbReference type="NCBI Taxonomy" id="40841"/>
    <lineage>
        <taxon>Bacteria</taxon>
        <taxon>Bacillati</taxon>
        <taxon>Bacillota</taxon>
        <taxon>Negativicutes</taxon>
        <taxon>Acidaminococcales</taxon>
        <taxon>Acidaminococcaceae</taxon>
        <taxon>Succiniclasticum</taxon>
    </lineage>
</organism>
<dbReference type="OrthoDB" id="9779287at2"/>
<dbReference type="Gene3D" id="3.40.50.300">
    <property type="entry name" value="P-loop containing nucleotide triphosphate hydrolases"/>
    <property type="match status" value="1"/>
</dbReference>
<feature type="domain" description="ABC transporter" evidence="5">
    <location>
        <begin position="7"/>
        <end position="249"/>
    </location>
</feature>
<dbReference type="SMART" id="SM00382">
    <property type="entry name" value="AAA"/>
    <property type="match status" value="1"/>
</dbReference>
<evidence type="ECO:0000256" key="4">
    <source>
        <dbReference type="ARBA" id="ARBA00022840"/>
    </source>
</evidence>
<dbReference type="InterPro" id="IPR003439">
    <property type="entry name" value="ABC_transporter-like_ATP-bd"/>
</dbReference>
<dbReference type="PROSITE" id="PS50893">
    <property type="entry name" value="ABC_TRANSPORTER_2"/>
    <property type="match status" value="1"/>
</dbReference>
<dbReference type="PANTHER" id="PTHR43776">
    <property type="entry name" value="TRANSPORT ATP-BINDING PROTEIN"/>
    <property type="match status" value="1"/>
</dbReference>